<dbReference type="Gene3D" id="3.30.70.1430">
    <property type="entry name" value="Multidrug efflux transporter AcrB pore domain"/>
    <property type="match status" value="2"/>
</dbReference>
<feature type="transmembrane region" description="Helical" evidence="1">
    <location>
        <begin position="912"/>
        <end position="928"/>
    </location>
</feature>
<dbReference type="GO" id="GO:0042910">
    <property type="term" value="F:xenobiotic transmembrane transporter activity"/>
    <property type="evidence" value="ECO:0007669"/>
    <property type="project" value="TreeGrafter"/>
</dbReference>
<feature type="transmembrane region" description="Helical" evidence="1">
    <location>
        <begin position="389"/>
        <end position="408"/>
    </location>
</feature>
<sequence length="1033" mass="110995">MLRNLLSTALRFRTLVLLSAVVLLAYGAFVAMHARLDVFPEFVPPQITVQTEAPGFSPEQVEALVTFPIESAIGGIPGLETTRSESIQGLSVVDLIFQDGSDELTDRQLLAERLTELAGTLPRQVGVPTPSPMVSSTMDLLKIGLVSDQKSGRDLRTLADWTVLPRLKAVPGVAEVTVVGGEVEELEILPQPAKMAALGVGLTELTAAARQAVDVRGSGSIETRNQRLTIHVHGPTPDVDHLSQLIVRGQGADAIRLSDLAEIRWGAMPKFGDALINGRRGVLLALTSQAGANTLETTRAVEQALDELRPLLTSQGIELMDGLHRPANFIEVALSHLTSSLLWGAVLVAVVLLLFLLDLRTAFISFISIPLSLLGAIAEMHFLGVPLNTMTLGGLAVAVGVVVDDAIIDVENILRRLRENASLPAPRPPLGVVLEASIEVRGAVLHATLIVLAMFVPVFALSGLQARFFQPLAISFMLAVVTSLVIAMTVTPALCLFLIGRARPRREPIHLRALASLHEALLRPLCRAPWAVIGIAAIGMVAAGILAKRLPTELLPPFREGHFVVQAIGLPGSSLEETMRFGEKASQQLLAMPEVASVEMQAGRSERGVDTWGPERCEFHIELHHDPNIDEAHVQQRIRTLFEAYGNMQTETLTFLGDRISESLSGETASVVVSLYGKDLDVLEAPTQQVAQLLRETPGAHGVQSLGSDRAPAWDVTLENARLEPHGLRPVAVQESIETAMQGTEVGQIVDANRIVPIQVRFDHATRQDLSSLARLPIDTPVGGLVPLSELGNLQLTEQRAQIRHQDGRRRQVVTANVEGRPVTEFVAEARQRIQDAHLLPEGVYLTVSGAAEAETRAHRELQAATAITLLVIGVFLAMAFRQLPNFLLVISILPISAAGGITAAALTGIPLSLGALIGLVTLFGLGVRNSIMLMSHYEHLVLHEGHEWNLTTAIQGARERLVPVLMTTAVTGLALLPLALHPTTAGREVEGPMAIVILGGLTLSTVVTLLILPVAAHHFARFRPVSSFSHVP</sequence>
<keyword evidence="1" id="KW-0812">Transmembrane</keyword>
<evidence type="ECO:0000313" key="3">
    <source>
        <dbReference type="Proteomes" id="UP000557717"/>
    </source>
</evidence>
<feature type="transmembrane region" description="Helical" evidence="1">
    <location>
        <begin position="443"/>
        <end position="466"/>
    </location>
</feature>
<dbReference type="Proteomes" id="UP000557717">
    <property type="component" value="Unassembled WGS sequence"/>
</dbReference>
<evidence type="ECO:0000256" key="1">
    <source>
        <dbReference type="SAM" id="Phobius"/>
    </source>
</evidence>
<keyword evidence="3" id="KW-1185">Reference proteome</keyword>
<feature type="transmembrane region" description="Helical" evidence="1">
    <location>
        <begin position="472"/>
        <end position="499"/>
    </location>
</feature>
<feature type="transmembrane region" description="Helical" evidence="1">
    <location>
        <begin position="528"/>
        <end position="547"/>
    </location>
</feature>
<feature type="transmembrane region" description="Helical" evidence="1">
    <location>
        <begin position="962"/>
        <end position="981"/>
    </location>
</feature>
<accession>A0A840V121</accession>
<dbReference type="EMBL" id="JACHFD010000004">
    <property type="protein sequence ID" value="MBB5350766.1"/>
    <property type="molecule type" value="Genomic_DNA"/>
</dbReference>
<dbReference type="SUPFAM" id="SSF82693">
    <property type="entry name" value="Multidrug efflux transporter AcrB pore domain, PN1, PN2, PC1 and PC2 subdomains"/>
    <property type="match status" value="2"/>
</dbReference>
<proteinExistence type="predicted"/>
<dbReference type="GO" id="GO:0005886">
    <property type="term" value="C:plasma membrane"/>
    <property type="evidence" value="ECO:0007669"/>
    <property type="project" value="TreeGrafter"/>
</dbReference>
<dbReference type="SUPFAM" id="SSF82714">
    <property type="entry name" value="Multidrug efflux transporter AcrB TolC docking domain, DN and DC subdomains"/>
    <property type="match status" value="2"/>
</dbReference>
<dbReference type="SUPFAM" id="SSF82866">
    <property type="entry name" value="Multidrug efflux transporter AcrB transmembrane domain"/>
    <property type="match status" value="2"/>
</dbReference>
<feature type="transmembrane region" description="Helical" evidence="1">
    <location>
        <begin position="862"/>
        <end position="880"/>
    </location>
</feature>
<dbReference type="Gene3D" id="3.30.70.1320">
    <property type="entry name" value="Multidrug efflux transporter AcrB pore domain like"/>
    <property type="match status" value="1"/>
</dbReference>
<dbReference type="RefSeq" id="WP_184016344.1">
    <property type="nucleotide sequence ID" value="NZ_JACHFD010000004.1"/>
</dbReference>
<gene>
    <name evidence="2" type="ORF">HNR46_001000</name>
</gene>
<dbReference type="InterPro" id="IPR027463">
    <property type="entry name" value="AcrB_DN_DC_subdom"/>
</dbReference>
<name>A0A840V121_9BACT</name>
<dbReference type="Gene3D" id="3.30.2090.10">
    <property type="entry name" value="Multidrug efflux transporter AcrB TolC docking domain, DN and DC subdomains"/>
    <property type="match status" value="2"/>
</dbReference>
<dbReference type="InterPro" id="IPR001036">
    <property type="entry name" value="Acrflvin-R"/>
</dbReference>
<keyword evidence="1" id="KW-1133">Transmembrane helix</keyword>
<feature type="transmembrane region" description="Helical" evidence="1">
    <location>
        <begin position="993"/>
        <end position="1017"/>
    </location>
</feature>
<organism evidence="2 3">
    <name type="scientific">Haloferula luteola</name>
    <dbReference type="NCBI Taxonomy" id="595692"/>
    <lineage>
        <taxon>Bacteria</taxon>
        <taxon>Pseudomonadati</taxon>
        <taxon>Verrucomicrobiota</taxon>
        <taxon>Verrucomicrobiia</taxon>
        <taxon>Verrucomicrobiales</taxon>
        <taxon>Verrucomicrobiaceae</taxon>
        <taxon>Haloferula</taxon>
    </lineage>
</organism>
<keyword evidence="1" id="KW-0472">Membrane</keyword>
<evidence type="ECO:0000313" key="2">
    <source>
        <dbReference type="EMBL" id="MBB5350766.1"/>
    </source>
</evidence>
<comment type="caution">
    <text evidence="2">The sequence shown here is derived from an EMBL/GenBank/DDBJ whole genome shotgun (WGS) entry which is preliminary data.</text>
</comment>
<feature type="transmembrane region" description="Helical" evidence="1">
    <location>
        <begin position="333"/>
        <end position="356"/>
    </location>
</feature>
<dbReference type="Gene3D" id="3.30.70.1440">
    <property type="entry name" value="Multidrug efflux transporter AcrB pore domain"/>
    <property type="match status" value="1"/>
</dbReference>
<dbReference type="PANTHER" id="PTHR32063:SF4">
    <property type="entry name" value="SLR6043 PROTEIN"/>
    <property type="match status" value="1"/>
</dbReference>
<dbReference type="AlphaFoldDB" id="A0A840V121"/>
<feature type="transmembrane region" description="Helical" evidence="1">
    <location>
        <begin position="363"/>
        <end position="383"/>
    </location>
</feature>
<dbReference type="PRINTS" id="PR00702">
    <property type="entry name" value="ACRIFLAVINRP"/>
</dbReference>
<protein>
    <submittedName>
        <fullName evidence="2">CzcA family heavy metal efflux pump</fullName>
    </submittedName>
</protein>
<dbReference type="PANTHER" id="PTHR32063">
    <property type="match status" value="1"/>
</dbReference>
<dbReference type="Pfam" id="PF00873">
    <property type="entry name" value="ACR_tran"/>
    <property type="match status" value="1"/>
</dbReference>
<feature type="transmembrane region" description="Helical" evidence="1">
    <location>
        <begin position="887"/>
        <end position="906"/>
    </location>
</feature>
<reference evidence="2 3" key="1">
    <citation type="submission" date="2020-08" db="EMBL/GenBank/DDBJ databases">
        <title>Genomic Encyclopedia of Type Strains, Phase IV (KMG-IV): sequencing the most valuable type-strain genomes for metagenomic binning, comparative biology and taxonomic classification.</title>
        <authorList>
            <person name="Goeker M."/>
        </authorList>
    </citation>
    <scope>NUCLEOTIDE SEQUENCE [LARGE SCALE GENOMIC DNA]</scope>
    <source>
        <strain evidence="2 3">YC6886</strain>
    </source>
</reference>
<dbReference type="Gene3D" id="1.20.1640.10">
    <property type="entry name" value="Multidrug efflux transporter AcrB transmembrane domain"/>
    <property type="match status" value="2"/>
</dbReference>